<dbReference type="GO" id="GO:0008047">
    <property type="term" value="F:enzyme activator activity"/>
    <property type="evidence" value="ECO:0007669"/>
    <property type="project" value="UniProtKB-ARBA"/>
</dbReference>
<dbReference type="SUPFAM" id="SSF47473">
    <property type="entry name" value="EF-hand"/>
    <property type="match status" value="1"/>
</dbReference>
<dbReference type="InterPro" id="IPR002048">
    <property type="entry name" value="EF_hand_dom"/>
</dbReference>
<proteinExistence type="inferred from homology"/>
<dbReference type="PANTHER" id="PTHR38111">
    <property type="entry name" value="ZN(2)-C6 FUNGAL-TYPE DOMAIN-CONTAINING PROTEIN-RELATED"/>
    <property type="match status" value="1"/>
</dbReference>
<organism evidence="8 9">
    <name type="scientific">Aspergillus awamori</name>
    <name type="common">Black koji mold</name>
    <dbReference type="NCBI Taxonomy" id="105351"/>
    <lineage>
        <taxon>Eukaryota</taxon>
        <taxon>Fungi</taxon>
        <taxon>Dikarya</taxon>
        <taxon>Ascomycota</taxon>
        <taxon>Pezizomycotina</taxon>
        <taxon>Eurotiomycetes</taxon>
        <taxon>Eurotiomycetidae</taxon>
        <taxon>Eurotiales</taxon>
        <taxon>Aspergillaceae</taxon>
        <taxon>Aspergillus</taxon>
    </lineage>
</organism>
<feature type="domain" description="EF-hand" evidence="7">
    <location>
        <begin position="96"/>
        <end position="131"/>
    </location>
</feature>
<dbReference type="Proteomes" id="UP000286921">
    <property type="component" value="Unassembled WGS sequence"/>
</dbReference>
<dbReference type="InterPro" id="IPR053178">
    <property type="entry name" value="Osmoadaptation_assoc"/>
</dbReference>
<comment type="similarity">
    <text evidence="1">Belongs to the recoverin family.</text>
</comment>
<keyword evidence="2" id="KW-0479">Metal-binding</keyword>
<feature type="compositionally biased region" description="Low complexity" evidence="6">
    <location>
        <begin position="210"/>
        <end position="229"/>
    </location>
</feature>
<reference evidence="8 9" key="1">
    <citation type="submission" date="2016-09" db="EMBL/GenBank/DDBJ databases">
        <title>Aspergillus awamori IFM 58123T.</title>
        <authorList>
            <person name="Kusuya Y."/>
            <person name="Shimizu M."/>
            <person name="Takahashi H."/>
            <person name="Yaguchi T."/>
        </authorList>
    </citation>
    <scope>NUCLEOTIDE SEQUENCE [LARGE SCALE GENOMIC DNA]</scope>
    <source>
        <strain evidence="8 9">IFM 58123</strain>
    </source>
</reference>
<evidence type="ECO:0000256" key="6">
    <source>
        <dbReference type="SAM" id="MobiDB-lite"/>
    </source>
</evidence>
<feature type="domain" description="EF-hand" evidence="7">
    <location>
        <begin position="60"/>
        <end position="95"/>
    </location>
</feature>
<keyword evidence="4" id="KW-0106">Calcium</keyword>
<evidence type="ECO:0000259" key="7">
    <source>
        <dbReference type="PROSITE" id="PS50222"/>
    </source>
</evidence>
<dbReference type="Gene3D" id="1.10.238.10">
    <property type="entry name" value="EF-hand"/>
    <property type="match status" value="1"/>
</dbReference>
<feature type="domain" description="EF-hand" evidence="7">
    <location>
        <begin position="144"/>
        <end position="179"/>
    </location>
</feature>
<dbReference type="InterPro" id="IPR011992">
    <property type="entry name" value="EF-hand-dom_pair"/>
</dbReference>
<gene>
    <name evidence="8" type="ORF">AAWM_06033</name>
</gene>
<comment type="caution">
    <text evidence="8">The sequence shown here is derived from an EMBL/GenBank/DDBJ whole genome shotgun (WGS) entry which is preliminary data.</text>
</comment>
<feature type="region of interest" description="Disordered" evidence="6">
    <location>
        <begin position="588"/>
        <end position="618"/>
    </location>
</feature>
<evidence type="ECO:0000256" key="5">
    <source>
        <dbReference type="ARBA" id="ARBA00071944"/>
    </source>
</evidence>
<dbReference type="AlphaFoldDB" id="A0A401KV38"/>
<sequence>MGKSQSKLSPSQLEELQKATHFDKKELQQWYKGFLKDCPSGTLTKEEFQKIYRQFFPFGDPSSFANYVFRVFDSDNSGMIDFKEFICALSVTSRGKMEDKLDWAFQLYDIDGDGKITYDEMLAIVEAIYKMVGSMVKLPEDEDTPEKRVRKIFRMMDKDENGSLDMEEFKEGSKRDETIVSALSLYDGLVQARTFKFRNEVPALQQRYRTSISPTTSTTSSTSTSTASSQLVPRAPRERDPPSPGSARGRDVRFAPLPLSMDESVSPSLTVTAVSAQQTQIFTNYVLTAFPCFFKCTETRVPVNWVEYVDRRRGAMNSCFDWAIRACTLSYTASLYDIPEFNDVARSFYTRSLAGLAGLLADESTAKSDEALSTAIVLAVFEKHHCTGPEAWIHHAHGIRALLKLRGPRAHLYGFGRAMYIVYRPMLVSAALIEGEACFLEEPEWQTLNEQISDDNAKLPDSSLYTDVVDRGLREIIKIPGYVKRVRELLSLPLTKRAKLEPPLLQSVQATRAALRGIHTEFGVAISMLRAGHSKPRGFIGPLPQFFFEGYSAHVTRGVHAGLTILNYLVIMLDPSQRETLQKEARLLSNPPSPESVVSPASEYSSPETPSSSPGHPQLVVESLITPDYKQGPTTDWMDQLTSSMGMDGVRVRIVD</sequence>
<evidence type="ECO:0000256" key="1">
    <source>
        <dbReference type="ARBA" id="ARBA00006049"/>
    </source>
</evidence>
<dbReference type="STRING" id="105351.A0A401KV38"/>
<dbReference type="CDD" id="cd00051">
    <property type="entry name" value="EFh"/>
    <property type="match status" value="3"/>
</dbReference>
<evidence type="ECO:0000313" key="8">
    <source>
        <dbReference type="EMBL" id="GCB23148.1"/>
    </source>
</evidence>
<feature type="compositionally biased region" description="Low complexity" evidence="6">
    <location>
        <begin position="595"/>
        <end position="614"/>
    </location>
</feature>
<dbReference type="PROSITE" id="PS00018">
    <property type="entry name" value="EF_HAND_1"/>
    <property type="match status" value="3"/>
</dbReference>
<dbReference type="FunFam" id="1.10.238.10:FF:000009">
    <property type="entry name" value="Visinin-like protein 1"/>
    <property type="match status" value="1"/>
</dbReference>
<evidence type="ECO:0000256" key="3">
    <source>
        <dbReference type="ARBA" id="ARBA00022737"/>
    </source>
</evidence>
<dbReference type="Pfam" id="PF13405">
    <property type="entry name" value="EF-hand_6"/>
    <property type="match status" value="1"/>
</dbReference>
<dbReference type="GO" id="GO:0005509">
    <property type="term" value="F:calcium ion binding"/>
    <property type="evidence" value="ECO:0007669"/>
    <property type="project" value="InterPro"/>
</dbReference>
<evidence type="ECO:0000256" key="2">
    <source>
        <dbReference type="ARBA" id="ARBA00022723"/>
    </source>
</evidence>
<dbReference type="EMBL" id="BDHI01000014">
    <property type="protein sequence ID" value="GCB23148.1"/>
    <property type="molecule type" value="Genomic_DNA"/>
</dbReference>
<accession>A0A401KV38</accession>
<dbReference type="PRINTS" id="PR00450">
    <property type="entry name" value="RECOVERIN"/>
</dbReference>
<feature type="region of interest" description="Disordered" evidence="6">
    <location>
        <begin position="208"/>
        <end position="252"/>
    </location>
</feature>
<evidence type="ECO:0000256" key="4">
    <source>
        <dbReference type="ARBA" id="ARBA00022837"/>
    </source>
</evidence>
<evidence type="ECO:0000313" key="9">
    <source>
        <dbReference type="Proteomes" id="UP000286921"/>
    </source>
</evidence>
<name>A0A401KV38_ASPAW</name>
<dbReference type="Pfam" id="PF13499">
    <property type="entry name" value="EF-hand_7"/>
    <property type="match status" value="1"/>
</dbReference>
<dbReference type="InterPro" id="IPR018247">
    <property type="entry name" value="EF_Hand_1_Ca_BS"/>
</dbReference>
<keyword evidence="3" id="KW-0677">Repeat</keyword>
<keyword evidence="9" id="KW-1185">Reference proteome</keyword>
<dbReference type="SMART" id="SM00054">
    <property type="entry name" value="EFh"/>
    <property type="match status" value="3"/>
</dbReference>
<protein>
    <recommendedName>
        <fullName evidence="5">Calcium-binding protein NCS-1</fullName>
    </recommendedName>
</protein>
<dbReference type="PANTHER" id="PTHR38111:SF10">
    <property type="entry name" value="C6 FINGER DOMAIN-CONTAINING PROTEIN"/>
    <property type="match status" value="1"/>
</dbReference>
<dbReference type="PROSITE" id="PS50222">
    <property type="entry name" value="EF_HAND_2"/>
    <property type="match status" value="3"/>
</dbReference>